<dbReference type="RefSeq" id="WP_307247944.1">
    <property type="nucleotide sequence ID" value="NZ_JAUSUZ010000001.1"/>
</dbReference>
<dbReference type="Proteomes" id="UP001240236">
    <property type="component" value="Unassembled WGS sequence"/>
</dbReference>
<dbReference type="AlphaFoldDB" id="A0AAE3WA74"/>
<keyword evidence="2" id="KW-0812">Transmembrane</keyword>
<keyword evidence="2" id="KW-0472">Membrane</keyword>
<feature type="compositionally biased region" description="Pro residues" evidence="1">
    <location>
        <begin position="22"/>
        <end position="34"/>
    </location>
</feature>
<keyword evidence="2" id="KW-1133">Transmembrane helix</keyword>
<evidence type="ECO:0000313" key="3">
    <source>
        <dbReference type="EMBL" id="MDQ0371290.1"/>
    </source>
</evidence>
<reference evidence="3 4" key="1">
    <citation type="submission" date="2023-07" db="EMBL/GenBank/DDBJ databases">
        <title>Sequencing the genomes of 1000 actinobacteria strains.</title>
        <authorList>
            <person name="Klenk H.-P."/>
        </authorList>
    </citation>
    <scope>NUCLEOTIDE SEQUENCE [LARGE SCALE GENOMIC DNA]</scope>
    <source>
        <strain evidence="3 4">DSM 44709</strain>
    </source>
</reference>
<evidence type="ECO:0000256" key="1">
    <source>
        <dbReference type="SAM" id="MobiDB-lite"/>
    </source>
</evidence>
<gene>
    <name evidence="3" type="ORF">J2S42_007959</name>
</gene>
<feature type="compositionally biased region" description="Low complexity" evidence="1">
    <location>
        <begin position="8"/>
        <end position="21"/>
    </location>
</feature>
<feature type="transmembrane region" description="Helical" evidence="2">
    <location>
        <begin position="188"/>
        <end position="208"/>
    </location>
</feature>
<proteinExistence type="predicted"/>
<evidence type="ECO:0000313" key="4">
    <source>
        <dbReference type="Proteomes" id="UP001240236"/>
    </source>
</evidence>
<sequence length="342" mass="35794">MPDPLLPAQPAGPGRPVAAGPPAVPESPPVPEPPAVAGSPAVAGPPAVAGDSVRAGLLWGSAMWRVAGTVATQTALISAVLYYFGTIRLRATFDYFGVDASALGFSVADHLIHSVNAAFQPLVFAGLAALPALTLHRRIVVPVLRGTATPRRVRWIRRVARACRTAGIAGGGVVTAGLLDRGGIGQPLGIGLPLILAASVALMAYGHVLMGQPHQPAEAAIPVRLRSLALAVLAVTGLLWATGLYAQRIGRDYARYLAANLDARPRVVLYAPERLAIAGDGVASQDLGEQAGRYRVRYWNLRLLAQRNDLLLLLPDSWRPGTGPVYVVPAAGTRLDLTVPPR</sequence>
<feature type="region of interest" description="Disordered" evidence="1">
    <location>
        <begin position="1"/>
        <end position="42"/>
    </location>
</feature>
<dbReference type="EMBL" id="JAUSUZ010000001">
    <property type="protein sequence ID" value="MDQ0371290.1"/>
    <property type="molecule type" value="Genomic_DNA"/>
</dbReference>
<keyword evidence="4" id="KW-1185">Reference proteome</keyword>
<feature type="transmembrane region" description="Helical" evidence="2">
    <location>
        <begin position="62"/>
        <end position="84"/>
    </location>
</feature>
<protein>
    <submittedName>
        <fullName evidence="3">Uncharacterized protein</fullName>
    </submittedName>
</protein>
<name>A0AAE3WA74_9ACTN</name>
<feature type="transmembrane region" description="Helical" evidence="2">
    <location>
        <begin position="228"/>
        <end position="246"/>
    </location>
</feature>
<comment type="caution">
    <text evidence="3">The sequence shown here is derived from an EMBL/GenBank/DDBJ whole genome shotgun (WGS) entry which is preliminary data.</text>
</comment>
<accession>A0AAE3WA74</accession>
<organism evidence="3 4">
    <name type="scientific">Catenuloplanes indicus</name>
    <dbReference type="NCBI Taxonomy" id="137267"/>
    <lineage>
        <taxon>Bacteria</taxon>
        <taxon>Bacillati</taxon>
        <taxon>Actinomycetota</taxon>
        <taxon>Actinomycetes</taxon>
        <taxon>Micromonosporales</taxon>
        <taxon>Micromonosporaceae</taxon>
        <taxon>Catenuloplanes</taxon>
    </lineage>
</organism>
<evidence type="ECO:0000256" key="2">
    <source>
        <dbReference type="SAM" id="Phobius"/>
    </source>
</evidence>